<dbReference type="Pfam" id="PF13193">
    <property type="entry name" value="AMP-binding_C"/>
    <property type="match status" value="1"/>
</dbReference>
<protein>
    <recommendedName>
        <fullName evidence="5">AMP-binding enzyme C-terminal domain-containing protein</fullName>
    </recommendedName>
</protein>
<comment type="caution">
    <text evidence="6">The sequence shown here is derived from an EMBL/GenBank/DDBJ whole genome shotgun (WGS) entry which is preliminary data.</text>
</comment>
<sequence length="100" mass="10762">MEAALSGHPAVAQAAVVGRHSDLTGEEVCAFLVPAPGYLPGDRPAAEACDRVTRTLASFHRPTTVFWEDALPLTSRGKPDKRLLRQWAATRSGRPTRGGR</sequence>
<gene>
    <name evidence="6" type="ORF">LG632_26130</name>
</gene>
<dbReference type="SUPFAM" id="SSF56801">
    <property type="entry name" value="Acetyl-CoA synthetase-like"/>
    <property type="match status" value="1"/>
</dbReference>
<keyword evidence="7" id="KW-1185">Reference proteome</keyword>
<comment type="similarity">
    <text evidence="1">Belongs to the ATP-dependent AMP-binding enzyme family.</text>
</comment>
<keyword evidence="4" id="KW-0443">Lipid metabolism</keyword>
<proteinExistence type="inferred from homology"/>
<dbReference type="PANTHER" id="PTHR43859">
    <property type="entry name" value="ACYL-ACTIVATING ENZYME"/>
    <property type="match status" value="1"/>
</dbReference>
<organism evidence="6 7">
    <name type="scientific">Streptomyces antimicrobicus</name>
    <dbReference type="NCBI Taxonomy" id="2883108"/>
    <lineage>
        <taxon>Bacteria</taxon>
        <taxon>Bacillati</taxon>
        <taxon>Actinomycetota</taxon>
        <taxon>Actinomycetes</taxon>
        <taxon>Kitasatosporales</taxon>
        <taxon>Streptomycetaceae</taxon>
        <taxon>Streptomyces</taxon>
    </lineage>
</organism>
<evidence type="ECO:0000256" key="4">
    <source>
        <dbReference type="ARBA" id="ARBA00023098"/>
    </source>
</evidence>
<keyword evidence="2" id="KW-0436">Ligase</keyword>
<name>A0ABS8BE16_9ACTN</name>
<evidence type="ECO:0000256" key="1">
    <source>
        <dbReference type="ARBA" id="ARBA00006432"/>
    </source>
</evidence>
<evidence type="ECO:0000313" key="6">
    <source>
        <dbReference type="EMBL" id="MCB5182827.1"/>
    </source>
</evidence>
<dbReference type="PANTHER" id="PTHR43859:SF4">
    <property type="entry name" value="BUTANOATE--COA LIGASE AAE1-RELATED"/>
    <property type="match status" value="1"/>
</dbReference>
<evidence type="ECO:0000256" key="2">
    <source>
        <dbReference type="ARBA" id="ARBA00022598"/>
    </source>
</evidence>
<dbReference type="InterPro" id="IPR025110">
    <property type="entry name" value="AMP-bd_C"/>
</dbReference>
<dbReference type="Proteomes" id="UP001199054">
    <property type="component" value="Unassembled WGS sequence"/>
</dbReference>
<dbReference type="EMBL" id="JAJAUY010000152">
    <property type="protein sequence ID" value="MCB5182827.1"/>
    <property type="molecule type" value="Genomic_DNA"/>
</dbReference>
<accession>A0ABS8BE16</accession>
<evidence type="ECO:0000256" key="3">
    <source>
        <dbReference type="ARBA" id="ARBA00022832"/>
    </source>
</evidence>
<keyword evidence="3" id="KW-0276">Fatty acid metabolism</keyword>
<reference evidence="6 7" key="1">
    <citation type="submission" date="2021-10" db="EMBL/GenBank/DDBJ databases">
        <title>Streptomyces sp. strain SMC 277, a novel streptomycete isolated from soil.</title>
        <authorList>
            <person name="Chanama M."/>
        </authorList>
    </citation>
    <scope>NUCLEOTIDE SEQUENCE [LARGE SCALE GENOMIC DNA]</scope>
    <source>
        <strain evidence="6 7">SMC 277</strain>
    </source>
</reference>
<evidence type="ECO:0000259" key="5">
    <source>
        <dbReference type="Pfam" id="PF13193"/>
    </source>
</evidence>
<dbReference type="InterPro" id="IPR045851">
    <property type="entry name" value="AMP-bd_C_sf"/>
</dbReference>
<feature type="domain" description="AMP-binding enzyme C-terminal" evidence="5">
    <location>
        <begin position="1"/>
        <end position="78"/>
    </location>
</feature>
<dbReference type="Gene3D" id="3.30.300.30">
    <property type="match status" value="1"/>
</dbReference>
<evidence type="ECO:0000313" key="7">
    <source>
        <dbReference type="Proteomes" id="UP001199054"/>
    </source>
</evidence>